<organism evidence="1">
    <name type="scientific">Pararge aegeria</name>
    <name type="common">speckled wood butterfly</name>
    <dbReference type="NCBI Taxonomy" id="116150"/>
    <lineage>
        <taxon>Eukaryota</taxon>
        <taxon>Metazoa</taxon>
        <taxon>Ecdysozoa</taxon>
        <taxon>Arthropoda</taxon>
        <taxon>Hexapoda</taxon>
        <taxon>Insecta</taxon>
        <taxon>Pterygota</taxon>
        <taxon>Neoptera</taxon>
        <taxon>Endopterygota</taxon>
        <taxon>Lepidoptera</taxon>
        <taxon>Glossata</taxon>
        <taxon>Ditrysia</taxon>
        <taxon>Papilionoidea</taxon>
        <taxon>Nymphalidae</taxon>
        <taxon>Satyrinae</taxon>
        <taxon>Satyrini</taxon>
        <taxon>Parargina</taxon>
        <taxon>Pararge</taxon>
    </lineage>
</organism>
<reference evidence="1" key="2">
    <citation type="submission" date="2013-05" db="EMBL/GenBank/DDBJ databases">
        <authorList>
            <person name="Carter J.-M."/>
            <person name="Baker S.C."/>
            <person name="Pink R."/>
            <person name="Carter D.R.F."/>
            <person name="Collins A."/>
            <person name="Tomlin J."/>
            <person name="Gibbs M."/>
            <person name="Breuker C.J."/>
        </authorList>
    </citation>
    <scope>NUCLEOTIDE SEQUENCE</scope>
    <source>
        <tissue evidence="1">Ovary</tissue>
    </source>
</reference>
<accession>S4PX47</accession>
<protein>
    <submittedName>
        <fullName evidence="1">Uncharacterized protein</fullName>
    </submittedName>
</protein>
<sequence>MVTSSRVLSLNSPLIYFLRYRARLHMYDFYVVYAIEQLLLSSQSTTCTSLILQSQPCLRPACVKLSRLNFRYQLL</sequence>
<reference evidence="1" key="1">
    <citation type="journal article" date="2013" name="BMC Genomics">
        <title>Unscrambling butterfly oogenesis.</title>
        <authorList>
            <person name="Carter J.M."/>
            <person name="Baker S.C."/>
            <person name="Pink R."/>
            <person name="Carter D.R."/>
            <person name="Collins A."/>
            <person name="Tomlin J."/>
            <person name="Gibbs M."/>
            <person name="Breuker C.J."/>
        </authorList>
    </citation>
    <scope>NUCLEOTIDE SEQUENCE</scope>
    <source>
        <tissue evidence="1">Ovary</tissue>
    </source>
</reference>
<name>S4PX47_9NEOP</name>
<evidence type="ECO:0000313" key="1">
    <source>
        <dbReference type="EMBL" id="JAA86892.1"/>
    </source>
</evidence>
<proteinExistence type="predicted"/>
<dbReference type="AlphaFoldDB" id="S4PX47"/>
<dbReference type="EMBL" id="GAIX01005668">
    <property type="protein sequence ID" value="JAA86892.1"/>
    <property type="molecule type" value="Transcribed_RNA"/>
</dbReference>